<evidence type="ECO:0000259" key="2">
    <source>
        <dbReference type="Pfam" id="PF05270"/>
    </source>
</evidence>
<evidence type="ECO:0000256" key="1">
    <source>
        <dbReference type="SAM" id="SignalP"/>
    </source>
</evidence>
<feature type="chain" id="PRO_5011470156" evidence="1">
    <location>
        <begin position="29"/>
        <end position="674"/>
    </location>
</feature>
<dbReference type="STRING" id="115433.SAMN05421835_11815"/>
<proteinExistence type="predicted"/>
<dbReference type="Gene3D" id="2.80.10.50">
    <property type="match status" value="1"/>
</dbReference>
<dbReference type="EMBL" id="FORP01000018">
    <property type="protein sequence ID" value="SFK31598.1"/>
    <property type="molecule type" value="Genomic_DNA"/>
</dbReference>
<sequence>MRRRPGVLLVTATCVALMGGLAAVPAQAAPVSTDTAVSAQATAPESTLEDKVRAAAALGILAGDDLLVLSDRNFVIALWRQATGAEVRASAELAFAGSDFECTQWIKTGIHEAKKRDDINEIRDAEIARQARELKQHAAATIGIVAEPELLVQSYRDFIYALWQRATGPKVKAAALTAFGQDEAAQKEFLLNGIVTANAQDQQDRIDADQQATEAEKARLAARNAKANAAAVLGIVATENLLVLSDDNFVREIWNRATPGTEVAVAAERAIRSSNPADWKAFIDTGIYDANRRDIAIALEKKAAADRKRLQELRTKAANSKVHPTLVAAADIALAGDVDAVDRFLRIGQYEDAVLRQSLQADTLGSRGGYVRSNPEQQSYIDFGRPDPQPGDGVNATWKVVPGLADPDCHSFESVLTPGSYLRQLDLKVYTAASDGSDRFRTDATWCSRTGLDANGVKLESKGAPGRYLRHYNGLLWAADSSGAHNFDSPNQFEVDAFWRIHGENPATSAIQRRWLNDDAIRARVGNPVAEEKIDGALRYRDYPNARLTWSAPTGVKEMEGNILAKYVAMDSMHSPVYGAPTTDETGTPDGVGRYNHFAGGGSIYWTAQTGAHLIYGGIKSRWAALDWERSYLGYPTSDEMPAPTGRCSQFQHGSITWNSTTGAVTDSRNACAK</sequence>
<gene>
    <name evidence="3" type="ORF">SAMN05421835_11815</name>
</gene>
<keyword evidence="4" id="KW-1185">Reference proteome</keyword>
<protein>
    <submittedName>
        <fullName evidence="3">LGFP repeat-containing protein</fullName>
    </submittedName>
</protein>
<feature type="domain" description="Alpha-L-arabinofuranosidase B arabinose-binding" evidence="2">
    <location>
        <begin position="393"/>
        <end position="500"/>
    </location>
</feature>
<dbReference type="Pfam" id="PF05270">
    <property type="entry name" value="AbfB"/>
    <property type="match status" value="1"/>
</dbReference>
<evidence type="ECO:0000313" key="3">
    <source>
        <dbReference type="EMBL" id="SFK31598.1"/>
    </source>
</evidence>
<dbReference type="InterPro" id="IPR036195">
    <property type="entry name" value="AbfB_ABD_sf"/>
</dbReference>
<accession>A0A1I3YI94</accession>
<dbReference type="InterPro" id="IPR007934">
    <property type="entry name" value="AbfB_ABD"/>
</dbReference>
<dbReference type="GO" id="GO:0046373">
    <property type="term" value="P:L-arabinose metabolic process"/>
    <property type="evidence" value="ECO:0007669"/>
    <property type="project" value="InterPro"/>
</dbReference>
<dbReference type="InterPro" id="IPR013207">
    <property type="entry name" value="LGFP"/>
</dbReference>
<dbReference type="RefSeq" id="WP_245783246.1">
    <property type="nucleotide sequence ID" value="NZ_CBDQZW010000015.1"/>
</dbReference>
<evidence type="ECO:0000313" key="4">
    <source>
        <dbReference type="Proteomes" id="UP000199025"/>
    </source>
</evidence>
<dbReference type="Proteomes" id="UP000199025">
    <property type="component" value="Unassembled WGS sequence"/>
</dbReference>
<dbReference type="Pfam" id="PF08310">
    <property type="entry name" value="LGFP"/>
    <property type="match status" value="2"/>
</dbReference>
<dbReference type="SUPFAM" id="SSF110221">
    <property type="entry name" value="AbfB domain"/>
    <property type="match status" value="1"/>
</dbReference>
<organism evidence="3 4">
    <name type="scientific">Amycolatopsis sacchari</name>
    <dbReference type="NCBI Taxonomy" id="115433"/>
    <lineage>
        <taxon>Bacteria</taxon>
        <taxon>Bacillati</taxon>
        <taxon>Actinomycetota</taxon>
        <taxon>Actinomycetes</taxon>
        <taxon>Pseudonocardiales</taxon>
        <taxon>Pseudonocardiaceae</taxon>
        <taxon>Amycolatopsis</taxon>
    </lineage>
</organism>
<keyword evidence="1" id="KW-0732">Signal</keyword>
<feature type="signal peptide" evidence="1">
    <location>
        <begin position="1"/>
        <end position="28"/>
    </location>
</feature>
<name>A0A1I3YI94_9PSEU</name>
<dbReference type="CDD" id="cd23399">
    <property type="entry name" value="beta-trefoil_ABD_ABFB"/>
    <property type="match status" value="1"/>
</dbReference>
<dbReference type="AlphaFoldDB" id="A0A1I3YI94"/>
<dbReference type="GO" id="GO:0046556">
    <property type="term" value="F:alpha-L-arabinofuranosidase activity"/>
    <property type="evidence" value="ECO:0007669"/>
    <property type="project" value="InterPro"/>
</dbReference>
<reference evidence="3 4" key="1">
    <citation type="submission" date="2016-10" db="EMBL/GenBank/DDBJ databases">
        <authorList>
            <person name="de Groot N.N."/>
        </authorList>
    </citation>
    <scope>NUCLEOTIDE SEQUENCE [LARGE SCALE GENOMIC DNA]</scope>
    <source>
        <strain evidence="3 4">DSM 44468</strain>
    </source>
</reference>